<dbReference type="EMBL" id="JBHRZI010000011">
    <property type="protein sequence ID" value="MFC3891695.1"/>
    <property type="molecule type" value="Genomic_DNA"/>
</dbReference>
<reference evidence="2" key="1">
    <citation type="journal article" date="2019" name="Int. J. Syst. Evol. Microbiol.">
        <title>The Global Catalogue of Microorganisms (GCM) 10K type strain sequencing project: providing services to taxonomists for standard genome sequencing and annotation.</title>
        <authorList>
            <consortium name="The Broad Institute Genomics Platform"/>
            <consortium name="The Broad Institute Genome Sequencing Center for Infectious Disease"/>
            <person name="Wu L."/>
            <person name="Ma J."/>
        </authorList>
    </citation>
    <scope>NUCLEOTIDE SEQUENCE [LARGE SCALE GENOMIC DNA]</scope>
    <source>
        <strain evidence="2">CGMCC 4.7405</strain>
    </source>
</reference>
<evidence type="ECO:0000313" key="1">
    <source>
        <dbReference type="EMBL" id="MFC3891695.1"/>
    </source>
</evidence>
<gene>
    <name evidence="1" type="ORF">ACFOWZ_09415</name>
</gene>
<comment type="caution">
    <text evidence="1">The sequence shown here is derived from an EMBL/GenBank/DDBJ whole genome shotgun (WGS) entry which is preliminary data.</text>
</comment>
<keyword evidence="2" id="KW-1185">Reference proteome</keyword>
<organism evidence="1 2">
    <name type="scientific">Lentzea rhizosphaerae</name>
    <dbReference type="NCBI Taxonomy" id="2041025"/>
    <lineage>
        <taxon>Bacteria</taxon>
        <taxon>Bacillati</taxon>
        <taxon>Actinomycetota</taxon>
        <taxon>Actinomycetes</taxon>
        <taxon>Pseudonocardiales</taxon>
        <taxon>Pseudonocardiaceae</taxon>
        <taxon>Lentzea</taxon>
    </lineage>
</organism>
<dbReference type="Proteomes" id="UP001595690">
    <property type="component" value="Unassembled WGS sequence"/>
</dbReference>
<sequence>MLKKEGSVATTGVSEGSKNVKYRRTGKSYLTDGEPQELGWLTILHASSL</sequence>
<proteinExistence type="predicted"/>
<name>A0ABV8BP79_9PSEU</name>
<protein>
    <submittedName>
        <fullName evidence="1">Uncharacterized protein</fullName>
    </submittedName>
</protein>
<accession>A0ABV8BP79</accession>
<dbReference type="RefSeq" id="WP_382371171.1">
    <property type="nucleotide sequence ID" value="NZ_JBHRZI010000011.1"/>
</dbReference>
<evidence type="ECO:0000313" key="2">
    <source>
        <dbReference type="Proteomes" id="UP001595690"/>
    </source>
</evidence>